<protein>
    <recommendedName>
        <fullName evidence="3">F-box domain-containing protein</fullName>
    </recommendedName>
</protein>
<dbReference type="SUPFAM" id="SSF52047">
    <property type="entry name" value="RNI-like"/>
    <property type="match status" value="1"/>
</dbReference>
<evidence type="ECO:0000313" key="2">
    <source>
        <dbReference type="Proteomes" id="UP000077266"/>
    </source>
</evidence>
<keyword evidence="2" id="KW-1185">Reference proteome</keyword>
<gene>
    <name evidence="1" type="ORF">EXIGLDRAFT_846242</name>
</gene>
<dbReference type="InterPro" id="IPR032675">
    <property type="entry name" value="LRR_dom_sf"/>
</dbReference>
<evidence type="ECO:0000313" key="1">
    <source>
        <dbReference type="EMBL" id="KZV79755.1"/>
    </source>
</evidence>
<name>A0A165B3H4_EXIGL</name>
<reference evidence="1 2" key="1">
    <citation type="journal article" date="2016" name="Mol. Biol. Evol.">
        <title>Comparative Genomics of Early-Diverging Mushroom-Forming Fungi Provides Insights into the Origins of Lignocellulose Decay Capabilities.</title>
        <authorList>
            <person name="Nagy L.G."/>
            <person name="Riley R."/>
            <person name="Tritt A."/>
            <person name="Adam C."/>
            <person name="Daum C."/>
            <person name="Floudas D."/>
            <person name="Sun H."/>
            <person name="Yadav J.S."/>
            <person name="Pangilinan J."/>
            <person name="Larsson K.H."/>
            <person name="Matsuura K."/>
            <person name="Barry K."/>
            <person name="Labutti K."/>
            <person name="Kuo R."/>
            <person name="Ohm R.A."/>
            <person name="Bhattacharya S.S."/>
            <person name="Shirouzu T."/>
            <person name="Yoshinaga Y."/>
            <person name="Martin F.M."/>
            <person name="Grigoriev I.V."/>
            <person name="Hibbett D.S."/>
        </authorList>
    </citation>
    <scope>NUCLEOTIDE SEQUENCE [LARGE SCALE GENOMIC DNA]</scope>
    <source>
        <strain evidence="1 2">HHB12029</strain>
    </source>
</reference>
<sequence length="350" mass="39285">MLSIACDLPPDRTMATLSEHSLLASVFALHIGPDEELHAYLPFLERCRSLRCLDLENPRPASTRLLSTPSAPSLTHLDVSFNSSSLAAYSDLLVLLGTLPALKSLWISCSVRLFVRFPDTLDEPTYPYTPLSLSLDEYRTDIFPGCHLPILASRKTLRNLYIWSPLSTAFAIPHVLNEDEDYSTVRAQAIIRQSGKLFEALLIVAPRLHTLYMNAQRTSQPPDNPEPSHLPHLMPLFLAFKELRSLRIVVQLDTDPEIDELGELLNIMPCPLHELNIYFIPLMGQIPGVSAAARILETPTATCLRVLRSMRIVLAVIPALNDIAAMQVAVRPFREFCIRRRITFRGPYIA</sequence>
<organism evidence="1 2">
    <name type="scientific">Exidia glandulosa HHB12029</name>
    <dbReference type="NCBI Taxonomy" id="1314781"/>
    <lineage>
        <taxon>Eukaryota</taxon>
        <taxon>Fungi</taxon>
        <taxon>Dikarya</taxon>
        <taxon>Basidiomycota</taxon>
        <taxon>Agaricomycotina</taxon>
        <taxon>Agaricomycetes</taxon>
        <taxon>Auriculariales</taxon>
        <taxon>Exidiaceae</taxon>
        <taxon>Exidia</taxon>
    </lineage>
</organism>
<dbReference type="EMBL" id="KV426569">
    <property type="protein sequence ID" value="KZV79755.1"/>
    <property type="molecule type" value="Genomic_DNA"/>
</dbReference>
<dbReference type="Gene3D" id="3.80.10.10">
    <property type="entry name" value="Ribonuclease Inhibitor"/>
    <property type="match status" value="1"/>
</dbReference>
<dbReference type="Proteomes" id="UP000077266">
    <property type="component" value="Unassembled WGS sequence"/>
</dbReference>
<accession>A0A165B3H4</accession>
<dbReference type="InParanoid" id="A0A165B3H4"/>
<evidence type="ECO:0008006" key="3">
    <source>
        <dbReference type="Google" id="ProtNLM"/>
    </source>
</evidence>
<proteinExistence type="predicted"/>
<dbReference type="AlphaFoldDB" id="A0A165B3H4"/>